<dbReference type="PROSITE" id="PS51186">
    <property type="entry name" value="GNAT"/>
    <property type="match status" value="1"/>
</dbReference>
<reference evidence="4 5" key="1">
    <citation type="submission" date="2024-01" db="EMBL/GenBank/DDBJ databases">
        <title>Seven novel Bacillus-like species.</title>
        <authorList>
            <person name="Liu G."/>
        </authorList>
    </citation>
    <scope>NUCLEOTIDE SEQUENCE [LARGE SCALE GENOMIC DNA]</scope>
    <source>
        <strain evidence="4 5">FJAT-51639</strain>
    </source>
</reference>
<organism evidence="4 5">
    <name type="scientific">Bacillus bruguierae</name>
    <dbReference type="NCBI Taxonomy" id="3127667"/>
    <lineage>
        <taxon>Bacteria</taxon>
        <taxon>Bacillati</taxon>
        <taxon>Bacillota</taxon>
        <taxon>Bacilli</taxon>
        <taxon>Bacillales</taxon>
        <taxon>Bacillaceae</taxon>
        <taxon>Bacillus</taxon>
    </lineage>
</organism>
<dbReference type="InterPro" id="IPR016181">
    <property type="entry name" value="Acyl_CoA_acyltransferase"/>
</dbReference>
<accession>A0ABU8FG23</accession>
<dbReference type="RefSeq" id="WP_336472291.1">
    <property type="nucleotide sequence ID" value="NZ_JBAWSX010000004.1"/>
</dbReference>
<dbReference type="Gene3D" id="3.40.630.30">
    <property type="match status" value="1"/>
</dbReference>
<keyword evidence="5" id="KW-1185">Reference proteome</keyword>
<dbReference type="PANTHER" id="PTHR43420:SF47">
    <property type="entry name" value="N-ACETYLTRANSFERASE DOMAIN-CONTAINING PROTEIN"/>
    <property type="match status" value="1"/>
</dbReference>
<protein>
    <submittedName>
        <fullName evidence="4">GNAT family N-acetyltransferase</fullName>
    </submittedName>
</protein>
<evidence type="ECO:0000256" key="1">
    <source>
        <dbReference type="ARBA" id="ARBA00022679"/>
    </source>
</evidence>
<dbReference type="SUPFAM" id="SSF55729">
    <property type="entry name" value="Acyl-CoA N-acyltransferases (Nat)"/>
    <property type="match status" value="1"/>
</dbReference>
<evidence type="ECO:0000256" key="2">
    <source>
        <dbReference type="ARBA" id="ARBA00023315"/>
    </source>
</evidence>
<evidence type="ECO:0000313" key="4">
    <source>
        <dbReference type="EMBL" id="MEI4801632.1"/>
    </source>
</evidence>
<dbReference type="InterPro" id="IPR050680">
    <property type="entry name" value="YpeA/RimI_acetyltransf"/>
</dbReference>
<dbReference type="CDD" id="cd04301">
    <property type="entry name" value="NAT_SF"/>
    <property type="match status" value="1"/>
</dbReference>
<dbReference type="InterPro" id="IPR000182">
    <property type="entry name" value="GNAT_dom"/>
</dbReference>
<evidence type="ECO:0000313" key="5">
    <source>
        <dbReference type="Proteomes" id="UP001372526"/>
    </source>
</evidence>
<keyword evidence="1" id="KW-0808">Transferase</keyword>
<dbReference type="EMBL" id="JBAWSX010000004">
    <property type="protein sequence ID" value="MEI4801632.1"/>
    <property type="molecule type" value="Genomic_DNA"/>
</dbReference>
<keyword evidence="2" id="KW-0012">Acyltransferase</keyword>
<sequence length="152" mass="18571">MLTFRRVDVEKDKQTIIRFFTDTDEELQFNESEYIKYAKQKQLNFLEGFVLLEHNQQVVGELVLRYDHYEGREIGYVSFVYVIPEGRGKGYSKEIFQYAEEQFKKRNLLEYHLRVAQSNLRAIKFYEKQGLERLGEERNSYNQRCWRMRKKM</sequence>
<name>A0ABU8FG23_9BACI</name>
<proteinExistence type="predicted"/>
<dbReference type="Proteomes" id="UP001372526">
    <property type="component" value="Unassembled WGS sequence"/>
</dbReference>
<feature type="domain" description="N-acetyltransferase" evidence="3">
    <location>
        <begin position="2"/>
        <end position="152"/>
    </location>
</feature>
<evidence type="ECO:0000259" key="3">
    <source>
        <dbReference type="PROSITE" id="PS51186"/>
    </source>
</evidence>
<dbReference type="PANTHER" id="PTHR43420">
    <property type="entry name" value="ACETYLTRANSFERASE"/>
    <property type="match status" value="1"/>
</dbReference>
<gene>
    <name evidence="4" type="ORF">WAZ07_09865</name>
</gene>
<dbReference type="Pfam" id="PF00583">
    <property type="entry name" value="Acetyltransf_1"/>
    <property type="match status" value="1"/>
</dbReference>
<comment type="caution">
    <text evidence="4">The sequence shown here is derived from an EMBL/GenBank/DDBJ whole genome shotgun (WGS) entry which is preliminary data.</text>
</comment>